<dbReference type="AlphaFoldDB" id="A0A6J6IE92"/>
<evidence type="ECO:0000313" key="2">
    <source>
        <dbReference type="EMBL" id="CAB4622967.1"/>
    </source>
</evidence>
<dbReference type="EMBL" id="CAEZUP010000119">
    <property type="protein sequence ID" value="CAB4622967.1"/>
    <property type="molecule type" value="Genomic_DNA"/>
</dbReference>
<reference evidence="2" key="1">
    <citation type="submission" date="2020-05" db="EMBL/GenBank/DDBJ databases">
        <authorList>
            <person name="Chiriac C."/>
            <person name="Salcher M."/>
            <person name="Ghai R."/>
            <person name="Kavagutti S V."/>
        </authorList>
    </citation>
    <scope>NUCLEOTIDE SEQUENCE</scope>
</reference>
<organism evidence="2">
    <name type="scientific">freshwater metagenome</name>
    <dbReference type="NCBI Taxonomy" id="449393"/>
    <lineage>
        <taxon>unclassified sequences</taxon>
        <taxon>metagenomes</taxon>
        <taxon>ecological metagenomes</taxon>
    </lineage>
</organism>
<evidence type="ECO:0000259" key="1">
    <source>
        <dbReference type="SMART" id="SM00834"/>
    </source>
</evidence>
<dbReference type="NCBIfam" id="TIGR02605">
    <property type="entry name" value="CxxC_CxxC_SSSS"/>
    <property type="match status" value="1"/>
</dbReference>
<accession>A0A6J6IE92</accession>
<proteinExistence type="predicted"/>
<dbReference type="InterPro" id="IPR013429">
    <property type="entry name" value="Regulatory_FmdB_Zinc_ribbon"/>
</dbReference>
<protein>
    <submittedName>
        <fullName evidence="2">Unannotated protein</fullName>
    </submittedName>
</protein>
<dbReference type="Pfam" id="PF09723">
    <property type="entry name" value="Zn_ribbon_8"/>
    <property type="match status" value="1"/>
</dbReference>
<gene>
    <name evidence="2" type="ORF">UFOPK1835_01942</name>
</gene>
<name>A0A6J6IE92_9ZZZZ</name>
<feature type="domain" description="Putative regulatory protein FmdB zinc ribbon" evidence="1">
    <location>
        <begin position="1"/>
        <end position="42"/>
    </location>
</feature>
<sequence>MPLYEFRCPECETTFEARRPMAEASDPIDCPQGHVGSRRLLSVFASTGSASSSTSASAPAQMPMGGGHGCGGGMCGC</sequence>
<dbReference type="SMART" id="SM00834">
    <property type="entry name" value="CxxC_CXXC_SSSS"/>
    <property type="match status" value="1"/>
</dbReference>